<dbReference type="Pfam" id="PF00149">
    <property type="entry name" value="Metallophos"/>
    <property type="match status" value="1"/>
</dbReference>
<evidence type="ECO:0000256" key="1">
    <source>
        <dbReference type="ARBA" id="ARBA00022723"/>
    </source>
</evidence>
<evidence type="ECO:0000259" key="5">
    <source>
        <dbReference type="Pfam" id="PF00149"/>
    </source>
</evidence>
<comment type="similarity">
    <text evidence="4">Belongs to the cyclic nucleotide phosphodiesterase class-III family.</text>
</comment>
<proteinExistence type="inferred from homology"/>
<sequence>MARGHSVRLLQVTDMHLQQDPTTLMRGENVERRFQHVMQHIEGETADLLLLTGDLTHHAPAAYDRLALSLQGLPFPSCWLPGNHDLIDEMARFSALGYNRKVVEQGAWRVILLDSTASPDGKGGGSLANEELAFFAQQLAQTASDQHVLVALHHHPVPVKSEWMDNIGLGNKNDFWALVDSCPQVKGVVCGHVHHAVQQQRGAVNVLASPATAPQFKPFSAVATTEDDPRFTGPAYRRIQLYDDGEIQSDVVRLTS</sequence>
<reference evidence="6 7" key="1">
    <citation type="submission" date="2024-03" db="EMBL/GenBank/DDBJ databases">
        <title>Community enrichment and isolation of bacterial strains for fucoidan degradation.</title>
        <authorList>
            <person name="Sichert A."/>
        </authorList>
    </citation>
    <scope>NUCLEOTIDE SEQUENCE [LARGE SCALE GENOMIC DNA]</scope>
    <source>
        <strain evidence="6 7">AS76</strain>
    </source>
</reference>
<dbReference type="InterPro" id="IPR004843">
    <property type="entry name" value="Calcineurin-like_PHP"/>
</dbReference>
<dbReference type="Gene3D" id="3.60.21.10">
    <property type="match status" value="1"/>
</dbReference>
<comment type="caution">
    <text evidence="6">The sequence shown here is derived from an EMBL/GenBank/DDBJ whole genome shotgun (WGS) entry which is preliminary data.</text>
</comment>
<evidence type="ECO:0000256" key="2">
    <source>
        <dbReference type="ARBA" id="ARBA00022801"/>
    </source>
</evidence>
<gene>
    <name evidence="6" type="ORF">WNY58_04805</name>
</gene>
<dbReference type="InterPro" id="IPR029052">
    <property type="entry name" value="Metallo-depent_PP-like"/>
</dbReference>
<protein>
    <submittedName>
        <fullName evidence="6">Metallophosphoesterase</fullName>
    </submittedName>
</protein>
<evidence type="ECO:0000256" key="3">
    <source>
        <dbReference type="ARBA" id="ARBA00023004"/>
    </source>
</evidence>
<dbReference type="RefSeq" id="WP_342853889.1">
    <property type="nucleotide sequence ID" value="NZ_JBBMRA010000003.1"/>
</dbReference>
<dbReference type="SUPFAM" id="SSF56300">
    <property type="entry name" value="Metallo-dependent phosphatases"/>
    <property type="match status" value="1"/>
</dbReference>
<evidence type="ECO:0000313" key="7">
    <source>
        <dbReference type="Proteomes" id="UP001449225"/>
    </source>
</evidence>
<dbReference type="InterPro" id="IPR050884">
    <property type="entry name" value="CNP_phosphodiesterase-III"/>
</dbReference>
<keyword evidence="2" id="KW-0378">Hydrolase</keyword>
<keyword evidence="7" id="KW-1185">Reference proteome</keyword>
<organism evidence="6 7">
    <name type="scientific">Neptuniibacter pectenicola</name>
    <dbReference type="NCBI Taxonomy" id="1806669"/>
    <lineage>
        <taxon>Bacteria</taxon>
        <taxon>Pseudomonadati</taxon>
        <taxon>Pseudomonadota</taxon>
        <taxon>Gammaproteobacteria</taxon>
        <taxon>Oceanospirillales</taxon>
        <taxon>Oceanospirillaceae</taxon>
        <taxon>Neptuniibacter</taxon>
    </lineage>
</organism>
<evidence type="ECO:0000313" key="6">
    <source>
        <dbReference type="EMBL" id="MEM5535708.1"/>
    </source>
</evidence>
<dbReference type="Proteomes" id="UP001449225">
    <property type="component" value="Unassembled WGS sequence"/>
</dbReference>
<name>A0ABU9TPR4_9GAMM</name>
<keyword evidence="1" id="KW-0479">Metal-binding</keyword>
<accession>A0ABU9TPR4</accession>
<dbReference type="PANTHER" id="PTHR42988">
    <property type="entry name" value="PHOSPHOHYDROLASE"/>
    <property type="match status" value="1"/>
</dbReference>
<feature type="domain" description="Calcineurin-like phosphoesterase" evidence="5">
    <location>
        <begin position="8"/>
        <end position="195"/>
    </location>
</feature>
<keyword evidence="3" id="KW-0408">Iron</keyword>
<dbReference type="EMBL" id="JBBMRA010000003">
    <property type="protein sequence ID" value="MEM5535708.1"/>
    <property type="molecule type" value="Genomic_DNA"/>
</dbReference>
<dbReference type="PANTHER" id="PTHR42988:SF2">
    <property type="entry name" value="CYCLIC NUCLEOTIDE PHOSPHODIESTERASE CBUA0032-RELATED"/>
    <property type="match status" value="1"/>
</dbReference>
<evidence type="ECO:0000256" key="4">
    <source>
        <dbReference type="ARBA" id="ARBA00025742"/>
    </source>
</evidence>